<keyword evidence="1" id="KW-1133">Transmembrane helix</keyword>
<comment type="caution">
    <text evidence="2">The sequence shown here is derived from an EMBL/GenBank/DDBJ whole genome shotgun (WGS) entry which is preliminary data.</text>
</comment>
<evidence type="ECO:0000256" key="1">
    <source>
        <dbReference type="SAM" id="Phobius"/>
    </source>
</evidence>
<feature type="transmembrane region" description="Helical" evidence="1">
    <location>
        <begin position="81"/>
        <end position="100"/>
    </location>
</feature>
<dbReference type="EMBL" id="JAGGLJ010000022">
    <property type="protein sequence ID" value="MBP2026121.1"/>
    <property type="molecule type" value="Genomic_DNA"/>
</dbReference>
<dbReference type="RefSeq" id="WP_210062073.1">
    <property type="nucleotide sequence ID" value="NZ_JAGGLJ010000022.1"/>
</dbReference>
<dbReference type="Proteomes" id="UP001519306">
    <property type="component" value="Unassembled WGS sequence"/>
</dbReference>
<dbReference type="InterPro" id="IPR012427">
    <property type="entry name" value="DUF1622"/>
</dbReference>
<reference evidence="2 3" key="1">
    <citation type="submission" date="2021-03" db="EMBL/GenBank/DDBJ databases">
        <title>Genomic Encyclopedia of Type Strains, Phase IV (KMG-IV): sequencing the most valuable type-strain genomes for metagenomic binning, comparative biology and taxonomic classification.</title>
        <authorList>
            <person name="Goeker M."/>
        </authorList>
    </citation>
    <scope>NUCLEOTIDE SEQUENCE [LARGE SCALE GENOMIC DNA]</scope>
    <source>
        <strain evidence="2 3">DSM 27563</strain>
    </source>
</reference>
<proteinExistence type="predicted"/>
<organism evidence="2 3">
    <name type="scientific">Peptoniphilus stercorisuis</name>
    <dbReference type="NCBI Taxonomy" id="1436965"/>
    <lineage>
        <taxon>Bacteria</taxon>
        <taxon>Bacillati</taxon>
        <taxon>Bacillota</taxon>
        <taxon>Tissierellia</taxon>
        <taxon>Tissierellales</taxon>
        <taxon>Peptoniphilaceae</taxon>
        <taxon>Peptoniphilus</taxon>
    </lineage>
</organism>
<keyword evidence="1" id="KW-0812">Transmembrane</keyword>
<name>A0ABS4KFT4_9FIRM</name>
<evidence type="ECO:0000313" key="3">
    <source>
        <dbReference type="Proteomes" id="UP001519306"/>
    </source>
</evidence>
<sequence length="120" mass="13598">MIIEEFLIKIIPYITGALESVGVFIIVLGSIESVIKLVKSRFDFGDEELKLEFARALALSLEFKLAAEILKTVVIRTLDEFFILSAIVVLRVVITFVLHWEIKSSEEIETKGKKSDKNKI</sequence>
<dbReference type="PANTHER" id="PTHR38468">
    <property type="entry name" value="SLL0939 PROTEIN"/>
    <property type="match status" value="1"/>
</dbReference>
<protein>
    <submittedName>
        <fullName evidence="2">Membrane protein</fullName>
    </submittedName>
</protein>
<dbReference type="Pfam" id="PF07784">
    <property type="entry name" value="DUF1622"/>
    <property type="match status" value="1"/>
</dbReference>
<accession>A0ABS4KFT4</accession>
<keyword evidence="3" id="KW-1185">Reference proteome</keyword>
<feature type="transmembrane region" description="Helical" evidence="1">
    <location>
        <begin position="6"/>
        <end position="31"/>
    </location>
</feature>
<dbReference type="PANTHER" id="PTHR38468:SF1">
    <property type="entry name" value="SLL0939 PROTEIN"/>
    <property type="match status" value="1"/>
</dbReference>
<keyword evidence="1" id="KW-0472">Membrane</keyword>
<gene>
    <name evidence="2" type="ORF">J2Z71_001679</name>
</gene>
<evidence type="ECO:0000313" key="2">
    <source>
        <dbReference type="EMBL" id="MBP2026121.1"/>
    </source>
</evidence>